<name>A0A7L5C398_9RHOB</name>
<dbReference type="PRINTS" id="PR00952">
    <property type="entry name" value="TYPE3IMQPROT"/>
</dbReference>
<dbReference type="KEGG" id="hdh:G5B40_16995"/>
<dbReference type="PANTHER" id="PTHR34040:SF2">
    <property type="entry name" value="FLAGELLAR BIOSYNTHETIC PROTEIN FLIQ"/>
    <property type="match status" value="1"/>
</dbReference>
<keyword evidence="8" id="KW-0282">Flagellum</keyword>
<keyword evidence="3" id="KW-1003">Cell membrane</keyword>
<keyword evidence="4 7" id="KW-0812">Transmembrane</keyword>
<keyword evidence="6 7" id="KW-0472">Membrane</keyword>
<evidence type="ECO:0000313" key="9">
    <source>
        <dbReference type="Proteomes" id="UP000503336"/>
    </source>
</evidence>
<dbReference type="RefSeq" id="WP_165101082.1">
    <property type="nucleotide sequence ID" value="NZ_CP049056.1"/>
</dbReference>
<evidence type="ECO:0000256" key="3">
    <source>
        <dbReference type="ARBA" id="ARBA00022475"/>
    </source>
</evidence>
<sequence length="88" mass="9555">MSGEEIIDITRAMLWTTFITAMPVLTVALVVGLAIGLFQALTSVQELTLTFVPKLAAVAITFWITMGFMTDAVVTLWRDRLIPLIAGG</sequence>
<evidence type="ECO:0000256" key="6">
    <source>
        <dbReference type="ARBA" id="ARBA00023136"/>
    </source>
</evidence>
<comment type="similarity">
    <text evidence="2">Belongs to the FliQ/MopD/SpaQ family.</text>
</comment>
<dbReference type="Proteomes" id="UP000503336">
    <property type="component" value="Chromosome"/>
</dbReference>
<dbReference type="GO" id="GO:0009306">
    <property type="term" value="P:protein secretion"/>
    <property type="evidence" value="ECO:0007669"/>
    <property type="project" value="InterPro"/>
</dbReference>
<reference evidence="8 9" key="1">
    <citation type="submission" date="2020-02" db="EMBL/GenBank/DDBJ databases">
        <title>complete genome sequence of Rhodobacteraceae bacterium.</title>
        <authorList>
            <person name="Park J."/>
            <person name="Kim Y.-S."/>
            <person name="Kim K.-H."/>
        </authorList>
    </citation>
    <scope>NUCLEOTIDE SEQUENCE [LARGE SCALE GENOMIC DNA]</scope>
    <source>
        <strain evidence="8 9">RR4-56</strain>
    </source>
</reference>
<dbReference type="PANTHER" id="PTHR34040">
    <property type="entry name" value="FLAGELLAR BIOSYNTHETIC PROTEIN FLIQ"/>
    <property type="match status" value="1"/>
</dbReference>
<keyword evidence="5 7" id="KW-1133">Transmembrane helix</keyword>
<keyword evidence="8" id="KW-0969">Cilium</keyword>
<dbReference type="PIRSF" id="PIRSF004669">
    <property type="entry name" value="FliQ"/>
    <property type="match status" value="1"/>
</dbReference>
<evidence type="ECO:0000256" key="4">
    <source>
        <dbReference type="ARBA" id="ARBA00022692"/>
    </source>
</evidence>
<evidence type="ECO:0000256" key="2">
    <source>
        <dbReference type="ARBA" id="ARBA00006156"/>
    </source>
</evidence>
<keyword evidence="9" id="KW-1185">Reference proteome</keyword>
<dbReference type="InterPro" id="IPR002191">
    <property type="entry name" value="Bac_export_3"/>
</dbReference>
<accession>A0A7L5C398</accession>
<organism evidence="8 9">
    <name type="scientific">Pikeienuella piscinae</name>
    <dbReference type="NCBI Taxonomy" id="2748098"/>
    <lineage>
        <taxon>Bacteria</taxon>
        <taxon>Pseudomonadati</taxon>
        <taxon>Pseudomonadota</taxon>
        <taxon>Alphaproteobacteria</taxon>
        <taxon>Rhodobacterales</taxon>
        <taxon>Paracoccaceae</taxon>
        <taxon>Pikeienuella</taxon>
    </lineage>
</organism>
<dbReference type="EMBL" id="CP049056">
    <property type="protein sequence ID" value="QIE56986.1"/>
    <property type="molecule type" value="Genomic_DNA"/>
</dbReference>
<evidence type="ECO:0000313" key="8">
    <source>
        <dbReference type="EMBL" id="QIE56986.1"/>
    </source>
</evidence>
<feature type="transmembrane region" description="Helical" evidence="7">
    <location>
        <begin position="55"/>
        <end position="77"/>
    </location>
</feature>
<gene>
    <name evidence="8" type="ORF">G5B40_16995</name>
</gene>
<dbReference type="Pfam" id="PF01313">
    <property type="entry name" value="Bac_export_3"/>
    <property type="match status" value="1"/>
</dbReference>
<keyword evidence="8" id="KW-0966">Cell projection</keyword>
<protein>
    <submittedName>
        <fullName evidence="8">Flagellar biosynthetic protein FliQ</fullName>
    </submittedName>
</protein>
<evidence type="ECO:0000256" key="5">
    <source>
        <dbReference type="ARBA" id="ARBA00022989"/>
    </source>
</evidence>
<evidence type="ECO:0000256" key="1">
    <source>
        <dbReference type="ARBA" id="ARBA00004651"/>
    </source>
</evidence>
<proteinExistence type="inferred from homology"/>
<evidence type="ECO:0000256" key="7">
    <source>
        <dbReference type="SAM" id="Phobius"/>
    </source>
</evidence>
<dbReference type="AlphaFoldDB" id="A0A7L5C398"/>
<dbReference type="GO" id="GO:0005886">
    <property type="term" value="C:plasma membrane"/>
    <property type="evidence" value="ECO:0007669"/>
    <property type="project" value="UniProtKB-SubCell"/>
</dbReference>
<comment type="subcellular location">
    <subcellularLocation>
        <location evidence="1">Cell membrane</location>
        <topology evidence="1">Multi-pass membrane protein</topology>
    </subcellularLocation>
</comment>
<feature type="transmembrane region" description="Helical" evidence="7">
    <location>
        <begin position="12"/>
        <end position="35"/>
    </location>
</feature>